<name>A0A5B7J0J6_PORTR</name>
<dbReference type="AlphaFoldDB" id="A0A5B7J0J6"/>
<comment type="caution">
    <text evidence="2">The sequence shown here is derived from an EMBL/GenBank/DDBJ whole genome shotgun (WGS) entry which is preliminary data.</text>
</comment>
<dbReference type="Proteomes" id="UP000324222">
    <property type="component" value="Unassembled WGS sequence"/>
</dbReference>
<feature type="compositionally biased region" description="Pro residues" evidence="1">
    <location>
        <begin position="29"/>
        <end position="41"/>
    </location>
</feature>
<evidence type="ECO:0000313" key="2">
    <source>
        <dbReference type="EMBL" id="MPC86408.1"/>
    </source>
</evidence>
<accession>A0A5B7J0J6</accession>
<feature type="region of interest" description="Disordered" evidence="1">
    <location>
        <begin position="1"/>
        <end position="62"/>
    </location>
</feature>
<keyword evidence="3" id="KW-1185">Reference proteome</keyword>
<evidence type="ECO:0000256" key="1">
    <source>
        <dbReference type="SAM" id="MobiDB-lite"/>
    </source>
</evidence>
<protein>
    <submittedName>
        <fullName evidence="2">Uncharacterized protein</fullName>
    </submittedName>
</protein>
<gene>
    <name evidence="2" type="ORF">E2C01_081234</name>
</gene>
<feature type="compositionally biased region" description="Polar residues" evidence="1">
    <location>
        <begin position="1"/>
        <end position="27"/>
    </location>
</feature>
<evidence type="ECO:0000313" key="3">
    <source>
        <dbReference type="Proteomes" id="UP000324222"/>
    </source>
</evidence>
<proteinExistence type="predicted"/>
<reference evidence="2 3" key="1">
    <citation type="submission" date="2019-05" db="EMBL/GenBank/DDBJ databases">
        <title>Another draft genome of Portunus trituberculatus and its Hox gene families provides insights of decapod evolution.</title>
        <authorList>
            <person name="Jeong J.-H."/>
            <person name="Song I."/>
            <person name="Kim S."/>
            <person name="Choi T."/>
            <person name="Kim D."/>
            <person name="Ryu S."/>
            <person name="Kim W."/>
        </authorList>
    </citation>
    <scope>NUCLEOTIDE SEQUENCE [LARGE SCALE GENOMIC DNA]</scope>
    <source>
        <tissue evidence="2">Muscle</tissue>
    </source>
</reference>
<organism evidence="2 3">
    <name type="scientific">Portunus trituberculatus</name>
    <name type="common">Swimming crab</name>
    <name type="synonym">Neptunus trituberculatus</name>
    <dbReference type="NCBI Taxonomy" id="210409"/>
    <lineage>
        <taxon>Eukaryota</taxon>
        <taxon>Metazoa</taxon>
        <taxon>Ecdysozoa</taxon>
        <taxon>Arthropoda</taxon>
        <taxon>Crustacea</taxon>
        <taxon>Multicrustacea</taxon>
        <taxon>Malacostraca</taxon>
        <taxon>Eumalacostraca</taxon>
        <taxon>Eucarida</taxon>
        <taxon>Decapoda</taxon>
        <taxon>Pleocyemata</taxon>
        <taxon>Brachyura</taxon>
        <taxon>Eubrachyura</taxon>
        <taxon>Portunoidea</taxon>
        <taxon>Portunidae</taxon>
        <taxon>Portuninae</taxon>
        <taxon>Portunus</taxon>
    </lineage>
</organism>
<sequence>MSQPPSKENGITTTIANLPDTTTARTQPPTHPLIPPSPLPLSPKMQHTQRYEVQVSDSANLA</sequence>
<dbReference type="EMBL" id="VSRR010071345">
    <property type="protein sequence ID" value="MPC86408.1"/>
    <property type="molecule type" value="Genomic_DNA"/>
</dbReference>